<dbReference type="PROSITE" id="PS50004">
    <property type="entry name" value="C2"/>
    <property type="match status" value="3"/>
</dbReference>
<dbReference type="InterPro" id="IPR001849">
    <property type="entry name" value="PH_domain"/>
</dbReference>
<feature type="region of interest" description="Disordered" evidence="5">
    <location>
        <begin position="69"/>
        <end position="89"/>
    </location>
</feature>
<dbReference type="Pfam" id="PF00168">
    <property type="entry name" value="C2"/>
    <property type="match status" value="3"/>
</dbReference>
<dbReference type="GO" id="GO:0005096">
    <property type="term" value="F:GTPase activator activity"/>
    <property type="evidence" value="ECO:0007669"/>
    <property type="project" value="UniProtKB-KW"/>
</dbReference>
<feature type="coiled-coil region" evidence="4">
    <location>
        <begin position="462"/>
        <end position="496"/>
    </location>
</feature>
<evidence type="ECO:0000259" key="7">
    <source>
        <dbReference type="PROSITE" id="PS50004"/>
    </source>
</evidence>
<evidence type="ECO:0000256" key="5">
    <source>
        <dbReference type="SAM" id="MobiDB-lite"/>
    </source>
</evidence>
<dbReference type="Gene3D" id="1.10.506.10">
    <property type="entry name" value="GTPase Activation - p120gap, domain 1"/>
    <property type="match status" value="1"/>
</dbReference>
<dbReference type="InterPro" id="IPR008936">
    <property type="entry name" value="Rho_GTPase_activation_prot"/>
</dbReference>
<dbReference type="EMBL" id="HBIB01023071">
    <property type="protein sequence ID" value="CAE0252881.1"/>
    <property type="molecule type" value="Transcribed_RNA"/>
</dbReference>
<dbReference type="Gene3D" id="2.60.40.150">
    <property type="entry name" value="C2 domain"/>
    <property type="match status" value="3"/>
</dbReference>
<protein>
    <recommendedName>
        <fullName evidence="12">Ras GTPase-activating protein</fullName>
    </recommendedName>
</protein>
<dbReference type="EMBL" id="HBIB01023072">
    <property type="protein sequence ID" value="CAE0252882.1"/>
    <property type="molecule type" value="Transcribed_RNA"/>
</dbReference>
<dbReference type="SUPFAM" id="SSF49562">
    <property type="entry name" value="C2 domain (Calcium/lipid-binding domain, CaLB)"/>
    <property type="match status" value="3"/>
</dbReference>
<dbReference type="Pfam" id="PF00616">
    <property type="entry name" value="RasGAP"/>
    <property type="match status" value="2"/>
</dbReference>
<dbReference type="Gene3D" id="2.30.29.30">
    <property type="entry name" value="Pleckstrin-homology domain (PH domain)/Phosphotyrosine-binding domain (PTB)"/>
    <property type="match status" value="1"/>
</dbReference>
<dbReference type="CDD" id="cd00030">
    <property type="entry name" value="C2"/>
    <property type="match status" value="3"/>
</dbReference>
<organism evidence="11">
    <name type="scientific">Palpitomonas bilix</name>
    <dbReference type="NCBI Taxonomy" id="652834"/>
    <lineage>
        <taxon>Eukaryota</taxon>
        <taxon>Eukaryota incertae sedis</taxon>
    </lineage>
</organism>
<dbReference type="AlphaFoldDB" id="A0A7S3DCA9"/>
<dbReference type="EMBL" id="HBIB01023069">
    <property type="protein sequence ID" value="CAE0252879.1"/>
    <property type="molecule type" value="Transcribed_RNA"/>
</dbReference>
<feature type="domain" description="C2" evidence="7">
    <location>
        <begin position="493"/>
        <end position="612"/>
    </location>
</feature>
<feature type="domain" description="C2" evidence="7">
    <location>
        <begin position="286"/>
        <end position="411"/>
    </location>
</feature>
<dbReference type="SMART" id="SM00239">
    <property type="entry name" value="C2"/>
    <property type="match status" value="3"/>
</dbReference>
<evidence type="ECO:0000256" key="4">
    <source>
        <dbReference type="SAM" id="Coils"/>
    </source>
</evidence>
<evidence type="ECO:0000313" key="9">
    <source>
        <dbReference type="EMBL" id="CAE0252879.1"/>
    </source>
</evidence>
<evidence type="ECO:0000256" key="3">
    <source>
        <dbReference type="ARBA" id="ARBA00022837"/>
    </source>
</evidence>
<evidence type="ECO:0000256" key="1">
    <source>
        <dbReference type="ARBA" id="ARBA00022468"/>
    </source>
</evidence>
<feature type="domain" description="Ras-GAP" evidence="8">
    <location>
        <begin position="683"/>
        <end position="876"/>
    </location>
</feature>
<dbReference type="InterPro" id="IPR001936">
    <property type="entry name" value="RasGAP_dom"/>
</dbReference>
<dbReference type="PANTHER" id="PTHR45911:SF4">
    <property type="entry name" value="MULTIPLE C2 AND TRANSMEMBRANE DOMAIN-CONTAINING PROTEIN"/>
    <property type="match status" value="1"/>
</dbReference>
<accession>A0A7S3DCA9</accession>
<dbReference type="GO" id="GO:0016020">
    <property type="term" value="C:membrane"/>
    <property type="evidence" value="ECO:0007669"/>
    <property type="project" value="TreeGrafter"/>
</dbReference>
<keyword evidence="3" id="KW-0106">Calcium</keyword>
<dbReference type="PROSITE" id="PS50018">
    <property type="entry name" value="RAS_GTPASE_ACTIV_2"/>
    <property type="match status" value="1"/>
</dbReference>
<dbReference type="PANTHER" id="PTHR45911">
    <property type="entry name" value="C2 DOMAIN-CONTAINING PROTEIN"/>
    <property type="match status" value="1"/>
</dbReference>
<dbReference type="InterPro" id="IPR035892">
    <property type="entry name" value="C2_domain_sf"/>
</dbReference>
<evidence type="ECO:0000256" key="2">
    <source>
        <dbReference type="ARBA" id="ARBA00022723"/>
    </source>
</evidence>
<dbReference type="PRINTS" id="PR00360">
    <property type="entry name" value="C2DOMAIN"/>
</dbReference>
<evidence type="ECO:0000259" key="8">
    <source>
        <dbReference type="PROSITE" id="PS50018"/>
    </source>
</evidence>
<dbReference type="SMART" id="SM00323">
    <property type="entry name" value="RasGAP"/>
    <property type="match status" value="1"/>
</dbReference>
<dbReference type="InterPro" id="IPR000008">
    <property type="entry name" value="C2_dom"/>
</dbReference>
<feature type="domain" description="PH" evidence="6">
    <location>
        <begin position="1"/>
        <end position="61"/>
    </location>
</feature>
<dbReference type="GO" id="GO:0005509">
    <property type="term" value="F:calcium ion binding"/>
    <property type="evidence" value="ECO:0007669"/>
    <property type="project" value="TreeGrafter"/>
</dbReference>
<evidence type="ECO:0000313" key="11">
    <source>
        <dbReference type="EMBL" id="CAE0252882.1"/>
    </source>
</evidence>
<dbReference type="Pfam" id="PF00169">
    <property type="entry name" value="PH"/>
    <property type="match status" value="1"/>
</dbReference>
<keyword evidence="2" id="KW-0479">Metal-binding</keyword>
<evidence type="ECO:0000313" key="10">
    <source>
        <dbReference type="EMBL" id="CAE0252881.1"/>
    </source>
</evidence>
<name>A0A7S3DCA9_9EUKA</name>
<dbReference type="InterPro" id="IPR011993">
    <property type="entry name" value="PH-like_dom_sf"/>
</dbReference>
<sequence>MKRKGEINVGGYQVRRADDITKKENSFTLYKPQEDVRCLHMYADTPEECNKWLQALAFACKLSPDLGLSTDASSRDPSEAGAAGGDPTADILSKLSDLSHEMGEKRKEVMVKDSTEQGKLMVNILSASGLLAKDLNGKSDPYCTVTLGTQKYNTEVIWKNLSPDWNAEFTFNVPMKQLSLQISVYDFDKIGSHDFLGEVNIPLTQLPEGRASHKITLEKRSKKDRVGGVINFTTEYYPPEDAESSMEGDQFFHSPTTTAKELLQGIKLNYNSLANRVKELEAQREELSGQIRSFLYDEYIAKSILGKGDRTLIVTVVEARGLAAADSTGFSDPYVKVKIKNGRDTIQTDKTSVQKRTLNPVWNQSYEFEVLSADVLQVHVYDHDVVGSDDFLGSALVHLSSIPAMGSDKWYPLMPKTNTNARNAKQSRLTSLIKGEIRLKFAFGDVFSEGDESDGSETGGLVKEAQDLRKRLVDELKRKDETVVALEDEAENFLHEVHGIFKDDFQRYCHAAVGDLYVTVVKGDGLAAADAGGTSDPYSVLKFEADTVKTKVQKKTLNPTWNENFVFPVSQTNSLLVVNVFDHDTIGSDDFLGEFQVSVRDFLDQQPREKAFQLKPSRMHKNGVDVTGTITLKVRYSKRESKKSKEEQSKPKKDYSQLAELFQSSDTSIVQSFLECLDASTIDKVTLPLMRVLKVFGISHAYALLNNLIKEEVVNTLSEGTLFRRNSPATKMLTAFARVEGTEFITSILGPMLSEICDPSNPMNLEVDTSRLDPSIDVKAQRQKLLDVTGSILDAIIRRVDEFPAGLRHVSSLLVDAVKDRFKGAQTTVVAGFIFLRFLVPVITAPEGFGLINFNPTPEGRRSLILISKILQTLANGVEFKKEAFLIPLNDRLETPMLSMSTFLEQLPNAVETSDVEDEGESLEVDAVEEHEVPEPSTEDMATLHLFLGRNIDKVYEALEKQMADSFVLPNEGSSGDNRRSTQSSRRSRRSGRSNVSQAYNDLRAAMEALGPAESEEGDASNVSQAITFDNVIQMCRELNSVFHNLLLKS</sequence>
<gene>
    <name evidence="9" type="ORF">PBIL07802_LOCUS15108</name>
    <name evidence="10" type="ORF">PBIL07802_LOCUS15110</name>
    <name evidence="11" type="ORF">PBIL07802_LOCUS15111</name>
</gene>
<keyword evidence="1" id="KW-0343">GTPase activation</keyword>
<evidence type="ECO:0008006" key="12">
    <source>
        <dbReference type="Google" id="ProtNLM"/>
    </source>
</evidence>
<keyword evidence="4" id="KW-0175">Coiled coil</keyword>
<feature type="coiled-coil region" evidence="4">
    <location>
        <begin position="263"/>
        <end position="297"/>
    </location>
</feature>
<feature type="domain" description="C2" evidence="7">
    <location>
        <begin position="101"/>
        <end position="216"/>
    </location>
</feature>
<evidence type="ECO:0000259" key="6">
    <source>
        <dbReference type="PROSITE" id="PS50003"/>
    </source>
</evidence>
<dbReference type="SUPFAM" id="SSF48350">
    <property type="entry name" value="GTPase activation domain, GAP"/>
    <property type="match status" value="1"/>
</dbReference>
<dbReference type="PROSITE" id="PS50003">
    <property type="entry name" value="PH_DOMAIN"/>
    <property type="match status" value="1"/>
</dbReference>
<dbReference type="SUPFAM" id="SSF50729">
    <property type="entry name" value="PH domain-like"/>
    <property type="match status" value="1"/>
</dbReference>
<proteinExistence type="predicted"/>
<reference evidence="11" key="1">
    <citation type="submission" date="2021-01" db="EMBL/GenBank/DDBJ databases">
        <authorList>
            <person name="Corre E."/>
            <person name="Pelletier E."/>
            <person name="Niang G."/>
            <person name="Scheremetjew M."/>
            <person name="Finn R."/>
            <person name="Kale V."/>
            <person name="Holt S."/>
            <person name="Cochrane G."/>
            <person name="Meng A."/>
            <person name="Brown T."/>
            <person name="Cohen L."/>
        </authorList>
    </citation>
    <scope>NUCLEOTIDE SEQUENCE</scope>
    <source>
        <strain evidence="11">NIES-2562</strain>
    </source>
</reference>
<feature type="region of interest" description="Disordered" evidence="5">
    <location>
        <begin position="967"/>
        <end position="998"/>
    </location>
</feature>